<dbReference type="AlphaFoldDB" id="A0A5C4VH40"/>
<gene>
    <name evidence="1" type="ORF">FH608_041515</name>
</gene>
<dbReference type="Gene3D" id="3.30.530.20">
    <property type="match status" value="1"/>
</dbReference>
<dbReference type="CDD" id="cd07812">
    <property type="entry name" value="SRPBCC"/>
    <property type="match status" value="1"/>
</dbReference>
<dbReference type="Pfam" id="PF10604">
    <property type="entry name" value="Polyketide_cyc2"/>
    <property type="match status" value="1"/>
</dbReference>
<evidence type="ECO:0000313" key="1">
    <source>
        <dbReference type="EMBL" id="KAB8188965.1"/>
    </source>
</evidence>
<dbReference type="SUPFAM" id="SSF55961">
    <property type="entry name" value="Bet v1-like"/>
    <property type="match status" value="1"/>
</dbReference>
<proteinExistence type="predicted"/>
<evidence type="ECO:0000313" key="2">
    <source>
        <dbReference type="Proteomes" id="UP000312512"/>
    </source>
</evidence>
<organism evidence="1 2">
    <name type="scientific">Nonomuraea phyllanthi</name>
    <dbReference type="NCBI Taxonomy" id="2219224"/>
    <lineage>
        <taxon>Bacteria</taxon>
        <taxon>Bacillati</taxon>
        <taxon>Actinomycetota</taxon>
        <taxon>Actinomycetes</taxon>
        <taxon>Streptosporangiales</taxon>
        <taxon>Streptosporangiaceae</taxon>
        <taxon>Nonomuraea</taxon>
    </lineage>
</organism>
<keyword evidence="2" id="KW-1185">Reference proteome</keyword>
<dbReference type="RefSeq" id="WP_139636211.1">
    <property type="nucleotide sequence ID" value="NZ_CP045572.1"/>
</dbReference>
<dbReference type="InterPro" id="IPR019587">
    <property type="entry name" value="Polyketide_cyclase/dehydratase"/>
</dbReference>
<dbReference type="Proteomes" id="UP000312512">
    <property type="component" value="Unassembled WGS sequence"/>
</dbReference>
<name>A0A5C4VH40_9ACTN</name>
<dbReference type="OrthoDB" id="4823586at2"/>
<accession>A0A5P9YSA8</accession>
<dbReference type="EMBL" id="VDLX02000022">
    <property type="protein sequence ID" value="KAB8188965.1"/>
    <property type="molecule type" value="Genomic_DNA"/>
</dbReference>
<protein>
    <submittedName>
        <fullName evidence="1">SRPBCC family protein</fullName>
    </submittedName>
</protein>
<comment type="caution">
    <text evidence="1">The sequence shown here is derived from an EMBL/GenBank/DDBJ whole genome shotgun (WGS) entry which is preliminary data.</text>
</comment>
<sequence>MRAAPFHGGFLLDLDSAVRGERPRHAGAVVRPAYAAAAVHVPAPPERVFALITDWDRHGEWMIMTRARQEDEHTIEAYTGLWPLGFLDTMTITCWRPPSLVRVAHTGRLVRGEGAFRVRAQDGGSRVIWAERLELPLGVLGQAAWPLARPVTLAVLRHCLRRLAALA</sequence>
<accession>A0A5C4VH40</accession>
<reference evidence="1 2" key="1">
    <citation type="submission" date="2019-10" db="EMBL/GenBank/DDBJ databases">
        <title>Nonomuraea sp. nov., isolated from Phyllanthus amarus.</title>
        <authorList>
            <person name="Klykleung N."/>
            <person name="Tanasupawat S."/>
        </authorList>
    </citation>
    <scope>NUCLEOTIDE SEQUENCE [LARGE SCALE GENOMIC DNA]</scope>
    <source>
        <strain evidence="1 2">PA1-10</strain>
    </source>
</reference>
<dbReference type="InterPro" id="IPR023393">
    <property type="entry name" value="START-like_dom_sf"/>
</dbReference>